<evidence type="ECO:0000313" key="1">
    <source>
        <dbReference type="EMBL" id="SBV27532.1"/>
    </source>
</evidence>
<dbReference type="Proteomes" id="UP000199393">
    <property type="component" value="Chromosome I"/>
</dbReference>
<gene>
    <name evidence="1" type="ORF">GA0070620_3056</name>
</gene>
<protein>
    <submittedName>
        <fullName evidence="1">Uncharacterized protein</fullName>
    </submittedName>
</protein>
<dbReference type="OrthoDB" id="10012824at2"/>
<sequence>MTAALIVAALLATHAITFKAGGWWLRWTAYRHQIAATRTAITDPTHRAAAIAWHRRQLPRLHLPHLTRRRAA</sequence>
<accession>A0A1C3N4L4</accession>
<proteinExistence type="predicted"/>
<dbReference type="RefSeq" id="WP_091591385.1">
    <property type="nucleotide sequence ID" value="NZ_JBHRWG010000004.1"/>
</dbReference>
<organism evidence="1 2">
    <name type="scientific">Micromonospora krabiensis</name>
    <dbReference type="NCBI Taxonomy" id="307121"/>
    <lineage>
        <taxon>Bacteria</taxon>
        <taxon>Bacillati</taxon>
        <taxon>Actinomycetota</taxon>
        <taxon>Actinomycetes</taxon>
        <taxon>Micromonosporales</taxon>
        <taxon>Micromonosporaceae</taxon>
        <taxon>Micromonospora</taxon>
    </lineage>
</organism>
<dbReference type="AlphaFoldDB" id="A0A1C3N4L4"/>
<keyword evidence="2" id="KW-1185">Reference proteome</keyword>
<evidence type="ECO:0000313" key="2">
    <source>
        <dbReference type="Proteomes" id="UP000199393"/>
    </source>
</evidence>
<name>A0A1C3N4L4_9ACTN</name>
<reference evidence="2" key="1">
    <citation type="submission" date="2016-06" db="EMBL/GenBank/DDBJ databases">
        <authorList>
            <person name="Varghese N."/>
            <person name="Submissions Spin"/>
        </authorList>
    </citation>
    <scope>NUCLEOTIDE SEQUENCE [LARGE SCALE GENOMIC DNA]</scope>
    <source>
        <strain evidence="2">DSM 45344</strain>
    </source>
</reference>
<dbReference type="STRING" id="307121.GA0070620_3056"/>
<dbReference type="EMBL" id="LT598496">
    <property type="protein sequence ID" value="SBV27532.1"/>
    <property type="molecule type" value="Genomic_DNA"/>
</dbReference>